<feature type="active site" evidence="15">
    <location>
        <position position="58"/>
    </location>
</feature>
<evidence type="ECO:0000256" key="3">
    <source>
        <dbReference type="ARBA" id="ARBA00010183"/>
    </source>
</evidence>
<evidence type="ECO:0000256" key="9">
    <source>
        <dbReference type="ARBA" id="ARBA00022722"/>
    </source>
</evidence>
<dbReference type="FunFam" id="1.10.1520.10:FF:000001">
    <property type="entry name" value="Ribonuclease 3"/>
    <property type="match status" value="1"/>
</dbReference>
<comment type="cofactor">
    <cofactor evidence="15">
        <name>Mg(2+)</name>
        <dbReference type="ChEBI" id="CHEBI:18420"/>
    </cofactor>
</comment>
<dbReference type="PROSITE" id="PS50137">
    <property type="entry name" value="DS_RBD"/>
    <property type="match status" value="1"/>
</dbReference>
<comment type="similarity">
    <text evidence="3">Belongs to the ribonuclease III family.</text>
</comment>
<dbReference type="PANTHER" id="PTHR11207:SF0">
    <property type="entry name" value="RIBONUCLEASE 3"/>
    <property type="match status" value="1"/>
</dbReference>
<comment type="function">
    <text evidence="15">Digests double-stranded RNA. Involved in the processing of primary rRNA transcript to yield the immediate precursors to the large and small rRNAs (23S and 16S). Processes some mRNAs, and tRNAs when they are encoded in the rRNA operon. Processes pre-crRNA and tracrRNA of type II CRISPR loci if present in the organism.</text>
</comment>
<dbReference type="STRING" id="638302.HMPREF0908_0805"/>
<keyword evidence="12 15" id="KW-0378">Hydrolase</keyword>
<dbReference type="FunFam" id="3.30.160.20:FF:000003">
    <property type="entry name" value="Ribonuclease 3"/>
    <property type="match status" value="1"/>
</dbReference>
<reference evidence="18 19" key="1">
    <citation type="submission" date="2009-04" db="EMBL/GenBank/DDBJ databases">
        <authorList>
            <person name="Qin X."/>
            <person name="Bachman B."/>
            <person name="Battles P."/>
            <person name="Bell A."/>
            <person name="Bess C."/>
            <person name="Bickham C."/>
            <person name="Chaboub L."/>
            <person name="Chen D."/>
            <person name="Coyle M."/>
            <person name="Deiros D.R."/>
            <person name="Dinh H."/>
            <person name="Forbes L."/>
            <person name="Fowler G."/>
            <person name="Francisco L."/>
            <person name="Fu Q."/>
            <person name="Gubbala S."/>
            <person name="Hale W."/>
            <person name="Han Y."/>
            <person name="Hemphill L."/>
            <person name="Highlander S.K."/>
            <person name="Hirani K."/>
            <person name="Hogues M."/>
            <person name="Jackson L."/>
            <person name="Jakkamsetti A."/>
            <person name="Javaid M."/>
            <person name="Jiang H."/>
            <person name="Korchina V."/>
            <person name="Kovar C."/>
            <person name="Lara F."/>
            <person name="Lee S."/>
            <person name="Mata R."/>
            <person name="Mathew T."/>
            <person name="Moen C."/>
            <person name="Morales K."/>
            <person name="Munidasa M."/>
            <person name="Nazareth L."/>
            <person name="Ngo R."/>
            <person name="Nguyen L."/>
            <person name="Okwuonu G."/>
            <person name="Ongeri F."/>
            <person name="Patil S."/>
            <person name="Petrosino J."/>
            <person name="Pham C."/>
            <person name="Pham P."/>
            <person name="Pu L.-L."/>
            <person name="Puazo M."/>
            <person name="Raj R."/>
            <person name="Reid J."/>
            <person name="Rouhana J."/>
            <person name="Saada N."/>
            <person name="Shang Y."/>
            <person name="Simmons D."/>
            <person name="Thornton R."/>
            <person name="Warren J."/>
            <person name="Weissenberger G."/>
            <person name="Zhang J."/>
            <person name="Zhang L."/>
            <person name="Zhou C."/>
            <person name="Zhu D."/>
            <person name="Muzny D."/>
            <person name="Worley K."/>
            <person name="Gibbs R."/>
        </authorList>
    </citation>
    <scope>NUCLEOTIDE SEQUENCE [LARGE SCALE GENOMIC DNA]</scope>
    <source>
        <strain evidence="18 19">ATCC 43531</strain>
    </source>
</reference>
<dbReference type="SMART" id="SM00535">
    <property type="entry name" value="RIBOc"/>
    <property type="match status" value="1"/>
</dbReference>
<evidence type="ECO:0000256" key="12">
    <source>
        <dbReference type="ARBA" id="ARBA00022801"/>
    </source>
</evidence>
<dbReference type="CDD" id="cd00593">
    <property type="entry name" value="RIBOc"/>
    <property type="match status" value="1"/>
</dbReference>
<dbReference type="RefSeq" id="WP_006689540.1">
    <property type="nucleotide sequence ID" value="NZ_GG694006.1"/>
</dbReference>
<evidence type="ECO:0000256" key="13">
    <source>
        <dbReference type="ARBA" id="ARBA00022842"/>
    </source>
</evidence>
<proteinExistence type="inferred from homology"/>
<dbReference type="GO" id="GO:0008033">
    <property type="term" value="P:tRNA processing"/>
    <property type="evidence" value="ECO:0007669"/>
    <property type="project" value="UniProtKB-KW"/>
</dbReference>
<dbReference type="GO" id="GO:0006364">
    <property type="term" value="P:rRNA processing"/>
    <property type="evidence" value="ECO:0007669"/>
    <property type="project" value="UniProtKB-UniRule"/>
</dbReference>
<comment type="subcellular location">
    <subcellularLocation>
        <location evidence="2 15">Cytoplasm</location>
    </subcellularLocation>
</comment>
<dbReference type="GO" id="GO:0019843">
    <property type="term" value="F:rRNA binding"/>
    <property type="evidence" value="ECO:0007669"/>
    <property type="project" value="UniProtKB-KW"/>
</dbReference>
<evidence type="ECO:0000256" key="10">
    <source>
        <dbReference type="ARBA" id="ARBA00022723"/>
    </source>
</evidence>
<keyword evidence="6 15" id="KW-0698">rRNA processing</keyword>
<evidence type="ECO:0000256" key="14">
    <source>
        <dbReference type="ARBA" id="ARBA00022884"/>
    </source>
</evidence>
<organism evidence="18 19">
    <name type="scientific">Selenomonas flueggei ATCC 43531</name>
    <dbReference type="NCBI Taxonomy" id="638302"/>
    <lineage>
        <taxon>Bacteria</taxon>
        <taxon>Bacillati</taxon>
        <taxon>Bacillota</taxon>
        <taxon>Negativicutes</taxon>
        <taxon>Selenomonadales</taxon>
        <taxon>Selenomonadaceae</taxon>
        <taxon>Selenomonas</taxon>
    </lineage>
</organism>
<feature type="domain" description="DRBM" evidence="16">
    <location>
        <begin position="168"/>
        <end position="237"/>
    </location>
</feature>
<keyword evidence="13 15" id="KW-0460">Magnesium</keyword>
<keyword evidence="10 15" id="KW-0479">Metal-binding</keyword>
<dbReference type="GO" id="GO:0042802">
    <property type="term" value="F:identical protein binding"/>
    <property type="evidence" value="ECO:0007669"/>
    <property type="project" value="UniProtKB-ARBA"/>
</dbReference>
<comment type="subunit">
    <text evidence="4 15">Homodimer.</text>
</comment>
<dbReference type="HOGENOM" id="CLU_000907_1_3_9"/>
<dbReference type="GO" id="GO:0006397">
    <property type="term" value="P:mRNA processing"/>
    <property type="evidence" value="ECO:0007669"/>
    <property type="project" value="UniProtKB-UniRule"/>
</dbReference>
<dbReference type="Gene3D" id="3.30.160.20">
    <property type="match status" value="1"/>
</dbReference>
<comment type="caution">
    <text evidence="18">The sequence shown here is derived from an EMBL/GenBank/DDBJ whole genome shotgun (WGS) entry which is preliminary data.</text>
</comment>
<dbReference type="OrthoDB" id="9805026at2"/>
<dbReference type="SMART" id="SM00358">
    <property type="entry name" value="DSRM"/>
    <property type="match status" value="1"/>
</dbReference>
<feature type="binding site" evidence="15">
    <location>
        <position position="130"/>
    </location>
    <ligand>
        <name>Mg(2+)</name>
        <dbReference type="ChEBI" id="CHEBI:18420"/>
    </ligand>
</feature>
<evidence type="ECO:0000256" key="7">
    <source>
        <dbReference type="ARBA" id="ARBA00022664"/>
    </source>
</evidence>
<dbReference type="CDD" id="cd10845">
    <property type="entry name" value="DSRM_RNAse_III_family"/>
    <property type="match status" value="1"/>
</dbReference>
<evidence type="ECO:0000259" key="16">
    <source>
        <dbReference type="PROSITE" id="PS50137"/>
    </source>
</evidence>
<evidence type="ECO:0000256" key="8">
    <source>
        <dbReference type="ARBA" id="ARBA00022694"/>
    </source>
</evidence>
<dbReference type="PROSITE" id="PS50142">
    <property type="entry name" value="RNASE_3_2"/>
    <property type="match status" value="1"/>
</dbReference>
<gene>
    <name evidence="15 18" type="primary">rnc</name>
    <name evidence="18" type="ORF">HMPREF0908_0805</name>
</gene>
<accession>C4V2U1</accession>
<dbReference type="SUPFAM" id="SSF69065">
    <property type="entry name" value="RNase III domain-like"/>
    <property type="match status" value="1"/>
</dbReference>
<keyword evidence="7 15" id="KW-0507">mRNA processing</keyword>
<evidence type="ECO:0000313" key="19">
    <source>
        <dbReference type="Proteomes" id="UP000005309"/>
    </source>
</evidence>
<dbReference type="HAMAP" id="MF_00104">
    <property type="entry name" value="RNase_III"/>
    <property type="match status" value="1"/>
</dbReference>
<dbReference type="PROSITE" id="PS00517">
    <property type="entry name" value="RNASE_3_1"/>
    <property type="match status" value="1"/>
</dbReference>
<dbReference type="NCBIfam" id="TIGR02191">
    <property type="entry name" value="RNaseIII"/>
    <property type="match status" value="1"/>
</dbReference>
<keyword evidence="15" id="KW-0699">rRNA-binding</keyword>
<dbReference type="GO" id="GO:0004525">
    <property type="term" value="F:ribonuclease III activity"/>
    <property type="evidence" value="ECO:0007669"/>
    <property type="project" value="UniProtKB-UniRule"/>
</dbReference>
<dbReference type="Pfam" id="PF00035">
    <property type="entry name" value="dsrm"/>
    <property type="match status" value="1"/>
</dbReference>
<protein>
    <recommendedName>
        <fullName evidence="15">Ribonuclease 3</fullName>
        <ecNumber evidence="15">3.1.26.3</ecNumber>
    </recommendedName>
    <alternativeName>
        <fullName evidence="15">Ribonuclease III</fullName>
        <shortName evidence="15">RNase III</shortName>
    </alternativeName>
</protein>
<comment type="catalytic activity">
    <reaction evidence="1 15">
        <text>Endonucleolytic cleavage to 5'-phosphomonoester.</text>
        <dbReference type="EC" id="3.1.26.3"/>
    </reaction>
</comment>
<evidence type="ECO:0000256" key="6">
    <source>
        <dbReference type="ARBA" id="ARBA00022552"/>
    </source>
</evidence>
<evidence type="ECO:0000256" key="11">
    <source>
        <dbReference type="ARBA" id="ARBA00022759"/>
    </source>
</evidence>
<dbReference type="GO" id="GO:0005737">
    <property type="term" value="C:cytoplasm"/>
    <property type="evidence" value="ECO:0007669"/>
    <property type="project" value="UniProtKB-SubCell"/>
</dbReference>
<dbReference type="GO" id="GO:0046872">
    <property type="term" value="F:metal ion binding"/>
    <property type="evidence" value="ECO:0007669"/>
    <property type="project" value="UniProtKB-KW"/>
</dbReference>
<dbReference type="Gene3D" id="1.10.1520.10">
    <property type="entry name" value="Ribonuclease III domain"/>
    <property type="match status" value="1"/>
</dbReference>
<feature type="binding site" evidence="15">
    <location>
        <position position="127"/>
    </location>
    <ligand>
        <name>Mg(2+)</name>
        <dbReference type="ChEBI" id="CHEBI:18420"/>
    </ligand>
</feature>
<keyword evidence="19" id="KW-1185">Reference proteome</keyword>
<feature type="binding site" evidence="15">
    <location>
        <position position="54"/>
    </location>
    <ligand>
        <name>Mg(2+)</name>
        <dbReference type="ChEBI" id="CHEBI:18420"/>
    </ligand>
</feature>
<dbReference type="SUPFAM" id="SSF54768">
    <property type="entry name" value="dsRNA-binding domain-like"/>
    <property type="match status" value="1"/>
</dbReference>
<dbReference type="InterPro" id="IPR036389">
    <property type="entry name" value="RNase_III_sf"/>
</dbReference>
<dbReference type="PANTHER" id="PTHR11207">
    <property type="entry name" value="RIBONUCLEASE III"/>
    <property type="match status" value="1"/>
</dbReference>
<evidence type="ECO:0000313" key="18">
    <source>
        <dbReference type="EMBL" id="EEQ48777.1"/>
    </source>
</evidence>
<evidence type="ECO:0000259" key="17">
    <source>
        <dbReference type="PROSITE" id="PS50142"/>
    </source>
</evidence>
<keyword evidence="11 15" id="KW-0255">Endonuclease</keyword>
<evidence type="ECO:0000256" key="2">
    <source>
        <dbReference type="ARBA" id="ARBA00004496"/>
    </source>
</evidence>
<sequence length="238" mass="27013">MSHHMTETRRAELVRLSAFLDVDFADLSLLEEALTHPSYVNEARERATHNERLEFLGDAVLELAISTYLYVAYPHCSEGELTKMRASLVQSETLARLARRLHLGAHLRMGRGEMLGGGAERQNNLENVFEAVIGAVYLDRGWDAAYSYVQRQFTEEVTRLRQEHAVQDYKTMLQEYVQGHRHECIAYEQVAESGPDHDKRFTMRVRIGMEVLGEGIGRSKKEAEQHAAAAALARLGTR</sequence>
<evidence type="ECO:0000256" key="1">
    <source>
        <dbReference type="ARBA" id="ARBA00000109"/>
    </source>
</evidence>
<dbReference type="eggNOG" id="COG0571">
    <property type="taxonomic scope" value="Bacteria"/>
</dbReference>
<dbReference type="InterPro" id="IPR000999">
    <property type="entry name" value="RNase_III_dom"/>
</dbReference>
<dbReference type="InterPro" id="IPR011907">
    <property type="entry name" value="RNase_III"/>
</dbReference>
<dbReference type="Proteomes" id="UP000005309">
    <property type="component" value="Unassembled WGS sequence"/>
</dbReference>
<feature type="active site" evidence="15">
    <location>
        <position position="130"/>
    </location>
</feature>
<dbReference type="EC" id="3.1.26.3" evidence="15"/>
<keyword evidence="9 15" id="KW-0540">Nuclease</keyword>
<evidence type="ECO:0000256" key="4">
    <source>
        <dbReference type="ARBA" id="ARBA00011738"/>
    </source>
</evidence>
<dbReference type="GO" id="GO:0010468">
    <property type="term" value="P:regulation of gene expression"/>
    <property type="evidence" value="ECO:0007669"/>
    <property type="project" value="TreeGrafter"/>
</dbReference>
<feature type="domain" description="RNase III" evidence="17">
    <location>
        <begin position="13"/>
        <end position="141"/>
    </location>
</feature>
<evidence type="ECO:0000256" key="5">
    <source>
        <dbReference type="ARBA" id="ARBA00022490"/>
    </source>
</evidence>
<keyword evidence="14 15" id="KW-0694">RNA-binding</keyword>
<name>C4V2U1_9FIRM</name>
<dbReference type="InterPro" id="IPR014720">
    <property type="entry name" value="dsRBD_dom"/>
</dbReference>
<keyword evidence="8 15" id="KW-0819">tRNA processing</keyword>
<keyword evidence="5 15" id="KW-0963">Cytoplasm</keyword>
<dbReference type="AlphaFoldDB" id="C4V2U1"/>
<dbReference type="GO" id="GO:0003725">
    <property type="term" value="F:double-stranded RNA binding"/>
    <property type="evidence" value="ECO:0007669"/>
    <property type="project" value="TreeGrafter"/>
</dbReference>
<dbReference type="Pfam" id="PF14622">
    <property type="entry name" value="Ribonucleas_3_3"/>
    <property type="match status" value="1"/>
</dbReference>
<evidence type="ECO:0000256" key="15">
    <source>
        <dbReference type="HAMAP-Rule" id="MF_00104"/>
    </source>
</evidence>
<dbReference type="EMBL" id="ACLA01000011">
    <property type="protein sequence ID" value="EEQ48777.1"/>
    <property type="molecule type" value="Genomic_DNA"/>
</dbReference>